<gene>
    <name evidence="3" type="ORF">CAPTEDRAFT_176971</name>
</gene>
<dbReference type="Gene3D" id="3.60.110.10">
    <property type="entry name" value="Carbon-nitrogen hydrolase"/>
    <property type="match status" value="1"/>
</dbReference>
<reference evidence="4" key="3">
    <citation type="submission" date="2015-06" db="UniProtKB">
        <authorList>
            <consortium name="EnsemblMetazoa"/>
        </authorList>
    </citation>
    <scope>IDENTIFICATION</scope>
</reference>
<protein>
    <recommendedName>
        <fullName evidence="2">CN hydrolase domain-containing protein</fullName>
    </recommendedName>
</protein>
<dbReference type="OrthoDB" id="412018at2759"/>
<dbReference type="EMBL" id="KB291887">
    <property type="protein sequence ID" value="ELU18476.1"/>
    <property type="molecule type" value="Genomic_DNA"/>
</dbReference>
<dbReference type="Proteomes" id="UP000014760">
    <property type="component" value="Unassembled WGS sequence"/>
</dbReference>
<feature type="domain" description="CN hydrolase" evidence="2">
    <location>
        <begin position="73"/>
        <end position="247"/>
    </location>
</feature>
<dbReference type="GO" id="GO:0033396">
    <property type="term" value="P:beta-alanine biosynthetic process via 3-ureidopropionate"/>
    <property type="evidence" value="ECO:0007669"/>
    <property type="project" value="TreeGrafter"/>
</dbReference>
<dbReference type="InterPro" id="IPR003010">
    <property type="entry name" value="C-N_Hydrolase"/>
</dbReference>
<dbReference type="InterPro" id="IPR050345">
    <property type="entry name" value="Aliph_Amidase/BUP"/>
</dbReference>
<dbReference type="EMBL" id="AMQN01034821">
    <property type="status" value="NOT_ANNOTATED_CDS"/>
    <property type="molecule type" value="Genomic_DNA"/>
</dbReference>
<dbReference type="STRING" id="283909.R7VLQ0"/>
<reference evidence="3 5" key="2">
    <citation type="journal article" date="2013" name="Nature">
        <title>Insights into bilaterian evolution from three spiralian genomes.</title>
        <authorList>
            <person name="Simakov O."/>
            <person name="Marletaz F."/>
            <person name="Cho S.J."/>
            <person name="Edsinger-Gonzales E."/>
            <person name="Havlak P."/>
            <person name="Hellsten U."/>
            <person name="Kuo D.H."/>
            <person name="Larsson T."/>
            <person name="Lv J."/>
            <person name="Arendt D."/>
            <person name="Savage R."/>
            <person name="Osoegawa K."/>
            <person name="de Jong P."/>
            <person name="Grimwood J."/>
            <person name="Chapman J.A."/>
            <person name="Shapiro H."/>
            <person name="Aerts A."/>
            <person name="Otillar R.P."/>
            <person name="Terry A.Y."/>
            <person name="Boore J.L."/>
            <person name="Grigoriev I.V."/>
            <person name="Lindberg D.R."/>
            <person name="Seaver E.C."/>
            <person name="Weisblat D.A."/>
            <person name="Putnam N.H."/>
            <person name="Rokhsar D.S."/>
        </authorList>
    </citation>
    <scope>NUCLEOTIDE SEQUENCE</scope>
    <source>
        <strain evidence="3 5">I ESC-2004</strain>
    </source>
</reference>
<name>R7VLQ0_CAPTE</name>
<sequence>MSCEEIKSAESILEKHLPEAELKEIQRIIYGGTLKKLELPSEALQLGQQKDFEVAGYILGEAQREEVRPPRIVRVGLIQNKIVLPTDAPILEQRDALHQRIVEMIDAAALAGVNILCLQEAWTMPFAFCTREKHPWCQFAESAEDGPTTKFLQELCKKHNMVIISPILERDENHGDVLANTAVVISNTGKVLGKSRKNHIPRVGDSTSRPITLKETLVTVCLKLNSVALQSTSVTVATIPSTGTCME</sequence>
<dbReference type="PANTHER" id="PTHR43674">
    <property type="entry name" value="NITRILASE C965.09-RELATED"/>
    <property type="match status" value="1"/>
</dbReference>
<dbReference type="HOGENOM" id="CLU_1176756_0_0_1"/>
<dbReference type="OMA" id="WNTTVII"/>
<dbReference type="SUPFAM" id="SSF56317">
    <property type="entry name" value="Carbon-nitrogen hydrolase"/>
    <property type="match status" value="1"/>
</dbReference>
<evidence type="ECO:0000313" key="4">
    <source>
        <dbReference type="EnsemblMetazoa" id="CapteP176971"/>
    </source>
</evidence>
<accession>R7VLQ0</accession>
<evidence type="ECO:0000259" key="2">
    <source>
        <dbReference type="PROSITE" id="PS50263"/>
    </source>
</evidence>
<dbReference type="PROSITE" id="PS50263">
    <property type="entry name" value="CN_HYDROLASE"/>
    <property type="match status" value="1"/>
</dbReference>
<dbReference type="AlphaFoldDB" id="R7VLQ0"/>
<organism evidence="3">
    <name type="scientific">Capitella teleta</name>
    <name type="common">Polychaete worm</name>
    <dbReference type="NCBI Taxonomy" id="283909"/>
    <lineage>
        <taxon>Eukaryota</taxon>
        <taxon>Metazoa</taxon>
        <taxon>Spiralia</taxon>
        <taxon>Lophotrochozoa</taxon>
        <taxon>Annelida</taxon>
        <taxon>Polychaeta</taxon>
        <taxon>Sedentaria</taxon>
        <taxon>Scolecida</taxon>
        <taxon>Capitellidae</taxon>
        <taxon>Capitella</taxon>
    </lineage>
</organism>
<dbReference type="EnsemblMetazoa" id="CapteT176971">
    <property type="protein sequence ID" value="CapteP176971"/>
    <property type="gene ID" value="CapteG176971"/>
</dbReference>
<keyword evidence="1" id="KW-0378">Hydrolase</keyword>
<dbReference type="GO" id="GO:0003837">
    <property type="term" value="F:beta-ureidopropionase activity"/>
    <property type="evidence" value="ECO:0007669"/>
    <property type="project" value="TreeGrafter"/>
</dbReference>
<proteinExistence type="predicted"/>
<dbReference type="Pfam" id="PF00795">
    <property type="entry name" value="CN_hydrolase"/>
    <property type="match status" value="1"/>
</dbReference>
<reference evidence="5" key="1">
    <citation type="submission" date="2012-12" db="EMBL/GenBank/DDBJ databases">
        <authorList>
            <person name="Hellsten U."/>
            <person name="Grimwood J."/>
            <person name="Chapman J.A."/>
            <person name="Shapiro H."/>
            <person name="Aerts A."/>
            <person name="Otillar R.P."/>
            <person name="Terry A.Y."/>
            <person name="Boore J.L."/>
            <person name="Simakov O."/>
            <person name="Marletaz F."/>
            <person name="Cho S.-J."/>
            <person name="Edsinger-Gonzales E."/>
            <person name="Havlak P."/>
            <person name="Kuo D.-H."/>
            <person name="Larsson T."/>
            <person name="Lv J."/>
            <person name="Arendt D."/>
            <person name="Savage R."/>
            <person name="Osoegawa K."/>
            <person name="de Jong P."/>
            <person name="Lindberg D.R."/>
            <person name="Seaver E.C."/>
            <person name="Weisblat D.A."/>
            <person name="Putnam N.H."/>
            <person name="Grigoriev I.V."/>
            <person name="Rokhsar D.S."/>
        </authorList>
    </citation>
    <scope>NUCLEOTIDE SEQUENCE</scope>
    <source>
        <strain evidence="5">I ESC-2004</strain>
    </source>
</reference>
<keyword evidence="5" id="KW-1185">Reference proteome</keyword>
<dbReference type="InterPro" id="IPR036526">
    <property type="entry name" value="C-N_Hydrolase_sf"/>
</dbReference>
<evidence type="ECO:0000313" key="3">
    <source>
        <dbReference type="EMBL" id="ELU18476.1"/>
    </source>
</evidence>
<evidence type="ECO:0000313" key="5">
    <source>
        <dbReference type="Proteomes" id="UP000014760"/>
    </source>
</evidence>
<evidence type="ECO:0000256" key="1">
    <source>
        <dbReference type="ARBA" id="ARBA00022801"/>
    </source>
</evidence>
<dbReference type="PANTHER" id="PTHR43674:SF2">
    <property type="entry name" value="BETA-UREIDOPROPIONASE"/>
    <property type="match status" value="1"/>
</dbReference>